<evidence type="ECO:0000256" key="13">
    <source>
        <dbReference type="ARBA" id="ARBA00022840"/>
    </source>
</evidence>
<accession>A0AAU9RJX0</accession>
<evidence type="ECO:0000256" key="15">
    <source>
        <dbReference type="ARBA" id="ARBA00023136"/>
    </source>
</evidence>
<feature type="domain" description="Protein kinase" evidence="22">
    <location>
        <begin position="372"/>
        <end position="648"/>
    </location>
</feature>
<keyword evidence="15 21" id="KW-0472">Membrane</keyword>
<evidence type="ECO:0000256" key="9">
    <source>
        <dbReference type="ARBA" id="ARBA00022729"/>
    </source>
</evidence>
<dbReference type="InterPro" id="IPR001220">
    <property type="entry name" value="Legume_lectin_dom"/>
</dbReference>
<keyword evidence="5" id="KW-1003">Cell membrane</keyword>
<dbReference type="GO" id="GO:0005886">
    <property type="term" value="C:plasma membrane"/>
    <property type="evidence" value="ECO:0007669"/>
    <property type="project" value="UniProtKB-SubCell"/>
</dbReference>
<comment type="catalytic activity">
    <reaction evidence="19">
        <text>L-seryl-[protein] + ATP = O-phospho-L-seryl-[protein] + ADP + H(+)</text>
        <dbReference type="Rhea" id="RHEA:17989"/>
        <dbReference type="Rhea" id="RHEA-COMP:9863"/>
        <dbReference type="Rhea" id="RHEA-COMP:11604"/>
        <dbReference type="ChEBI" id="CHEBI:15378"/>
        <dbReference type="ChEBI" id="CHEBI:29999"/>
        <dbReference type="ChEBI" id="CHEBI:30616"/>
        <dbReference type="ChEBI" id="CHEBI:83421"/>
        <dbReference type="ChEBI" id="CHEBI:456216"/>
        <dbReference type="EC" id="2.7.11.1"/>
    </reaction>
</comment>
<evidence type="ECO:0000313" key="24">
    <source>
        <dbReference type="Proteomes" id="UP000836841"/>
    </source>
</evidence>
<comment type="catalytic activity">
    <reaction evidence="18">
        <text>L-threonyl-[protein] + ATP = O-phospho-L-threonyl-[protein] + ADP + H(+)</text>
        <dbReference type="Rhea" id="RHEA:46608"/>
        <dbReference type="Rhea" id="RHEA-COMP:11060"/>
        <dbReference type="Rhea" id="RHEA-COMP:11605"/>
        <dbReference type="ChEBI" id="CHEBI:15378"/>
        <dbReference type="ChEBI" id="CHEBI:30013"/>
        <dbReference type="ChEBI" id="CHEBI:30616"/>
        <dbReference type="ChEBI" id="CHEBI:61977"/>
        <dbReference type="ChEBI" id="CHEBI:456216"/>
        <dbReference type="EC" id="2.7.11.1"/>
    </reaction>
</comment>
<feature type="transmembrane region" description="Helical" evidence="21">
    <location>
        <begin position="312"/>
        <end position="334"/>
    </location>
</feature>
<evidence type="ECO:0000259" key="22">
    <source>
        <dbReference type="PROSITE" id="PS50011"/>
    </source>
</evidence>
<dbReference type="PROSITE" id="PS00108">
    <property type="entry name" value="PROTEIN_KINASE_ST"/>
    <property type="match status" value="1"/>
</dbReference>
<dbReference type="PROSITE" id="PS00107">
    <property type="entry name" value="PROTEIN_KINASE_ATP"/>
    <property type="match status" value="1"/>
</dbReference>
<keyword evidence="16" id="KW-0675">Receptor</keyword>
<protein>
    <recommendedName>
        <fullName evidence="4">non-specific serine/threonine protein kinase</fullName>
        <ecNumber evidence="4">2.7.11.1</ecNumber>
    </recommendedName>
</protein>
<dbReference type="CDD" id="cd06899">
    <property type="entry name" value="lectin_legume_LecRK_Arcelin_ConA"/>
    <property type="match status" value="1"/>
</dbReference>
<dbReference type="GO" id="GO:0004674">
    <property type="term" value="F:protein serine/threonine kinase activity"/>
    <property type="evidence" value="ECO:0007669"/>
    <property type="project" value="UniProtKB-KW"/>
</dbReference>
<dbReference type="Pfam" id="PF00139">
    <property type="entry name" value="Lectin_legB"/>
    <property type="match status" value="1"/>
</dbReference>
<evidence type="ECO:0000313" key="23">
    <source>
        <dbReference type="EMBL" id="CAH2042790.1"/>
    </source>
</evidence>
<evidence type="ECO:0000256" key="3">
    <source>
        <dbReference type="ARBA" id="ARBA00010217"/>
    </source>
</evidence>
<evidence type="ECO:0000256" key="8">
    <source>
        <dbReference type="ARBA" id="ARBA00022692"/>
    </source>
</evidence>
<evidence type="ECO:0000256" key="10">
    <source>
        <dbReference type="ARBA" id="ARBA00022734"/>
    </source>
</evidence>
<dbReference type="Gene3D" id="1.10.510.10">
    <property type="entry name" value="Transferase(Phosphotransferase) domain 1"/>
    <property type="match status" value="1"/>
</dbReference>
<keyword evidence="24" id="KW-1185">Reference proteome</keyword>
<dbReference type="Pfam" id="PF00069">
    <property type="entry name" value="Pkinase"/>
    <property type="match status" value="1"/>
</dbReference>
<dbReference type="SUPFAM" id="SSF49899">
    <property type="entry name" value="Concanavalin A-like lectins/glucanases"/>
    <property type="match status" value="1"/>
</dbReference>
<dbReference type="PROSITE" id="PS50011">
    <property type="entry name" value="PROTEIN_KINASE_DOM"/>
    <property type="match status" value="1"/>
</dbReference>
<evidence type="ECO:0000256" key="20">
    <source>
        <dbReference type="PROSITE-ProRule" id="PRU10141"/>
    </source>
</evidence>
<keyword evidence="7" id="KW-0808">Transferase</keyword>
<evidence type="ECO:0000256" key="14">
    <source>
        <dbReference type="ARBA" id="ARBA00022989"/>
    </source>
</evidence>
<dbReference type="GO" id="GO:0030246">
    <property type="term" value="F:carbohydrate binding"/>
    <property type="evidence" value="ECO:0007669"/>
    <property type="project" value="UniProtKB-KW"/>
</dbReference>
<dbReference type="Gene3D" id="2.60.120.200">
    <property type="match status" value="1"/>
</dbReference>
<evidence type="ECO:0000256" key="12">
    <source>
        <dbReference type="ARBA" id="ARBA00022777"/>
    </source>
</evidence>
<name>A0AAU9RJX0_THLAR</name>
<reference evidence="23 24" key="1">
    <citation type="submission" date="2022-03" db="EMBL/GenBank/DDBJ databases">
        <authorList>
            <person name="Nunn A."/>
            <person name="Chopra R."/>
            <person name="Nunn A."/>
            <person name="Contreras Garrido A."/>
        </authorList>
    </citation>
    <scope>NUCLEOTIDE SEQUENCE [LARGE SCALE GENOMIC DNA]</scope>
</reference>
<keyword evidence="6" id="KW-0723">Serine/threonine-protein kinase</keyword>
<dbReference type="Proteomes" id="UP000836841">
    <property type="component" value="Unassembled WGS sequence"/>
</dbReference>
<evidence type="ECO:0000256" key="2">
    <source>
        <dbReference type="ARBA" id="ARBA00008536"/>
    </source>
</evidence>
<keyword evidence="14 21" id="KW-1133">Transmembrane helix</keyword>
<keyword evidence="8 21" id="KW-0812">Transmembrane</keyword>
<keyword evidence="12" id="KW-0418">Kinase</keyword>
<evidence type="ECO:0000256" key="21">
    <source>
        <dbReference type="SAM" id="Phobius"/>
    </source>
</evidence>
<dbReference type="InterPro" id="IPR050528">
    <property type="entry name" value="L-type_Lectin-RKs"/>
</dbReference>
<gene>
    <name evidence="23" type="ORF">TAV2_LOCUS4780</name>
</gene>
<dbReference type="FunFam" id="1.10.510.10:FF:000108">
    <property type="entry name" value="L-type lectin-domain containing receptor kinase S.4"/>
    <property type="match status" value="1"/>
</dbReference>
<evidence type="ECO:0000256" key="7">
    <source>
        <dbReference type="ARBA" id="ARBA00022679"/>
    </source>
</evidence>
<dbReference type="FunFam" id="3.30.200.20:FF:000621">
    <property type="entry name" value="Putative L-type lectin-domain containing receptor kinase VII.2"/>
    <property type="match status" value="1"/>
</dbReference>
<dbReference type="InterPro" id="IPR011009">
    <property type="entry name" value="Kinase-like_dom_sf"/>
</dbReference>
<dbReference type="EC" id="2.7.11.1" evidence="4"/>
<evidence type="ECO:0000256" key="6">
    <source>
        <dbReference type="ARBA" id="ARBA00022527"/>
    </source>
</evidence>
<evidence type="ECO:0000256" key="16">
    <source>
        <dbReference type="ARBA" id="ARBA00023170"/>
    </source>
</evidence>
<keyword evidence="13 20" id="KW-0067">ATP-binding</keyword>
<dbReference type="EMBL" id="CAJVSB020000189">
    <property type="protein sequence ID" value="CAH2042790.1"/>
    <property type="molecule type" value="Genomic_DNA"/>
</dbReference>
<keyword evidence="11 20" id="KW-0547">Nucleotide-binding</keyword>
<evidence type="ECO:0000256" key="18">
    <source>
        <dbReference type="ARBA" id="ARBA00047899"/>
    </source>
</evidence>
<keyword evidence="17" id="KW-0325">Glycoprotein</keyword>
<dbReference type="PANTHER" id="PTHR27007">
    <property type="match status" value="1"/>
</dbReference>
<dbReference type="InterPro" id="IPR008271">
    <property type="entry name" value="Ser/Thr_kinase_AS"/>
</dbReference>
<keyword evidence="10" id="KW-0430">Lectin</keyword>
<evidence type="ECO:0000256" key="5">
    <source>
        <dbReference type="ARBA" id="ARBA00022475"/>
    </source>
</evidence>
<dbReference type="GO" id="GO:0042742">
    <property type="term" value="P:defense response to bacterium"/>
    <property type="evidence" value="ECO:0007669"/>
    <property type="project" value="UniProtKB-ARBA"/>
</dbReference>
<feature type="transmembrane region" description="Helical" evidence="21">
    <location>
        <begin position="30"/>
        <end position="51"/>
    </location>
</feature>
<evidence type="ECO:0000256" key="17">
    <source>
        <dbReference type="ARBA" id="ARBA00023180"/>
    </source>
</evidence>
<dbReference type="GO" id="GO:0005524">
    <property type="term" value="F:ATP binding"/>
    <property type="evidence" value="ECO:0007669"/>
    <property type="project" value="UniProtKB-UniRule"/>
</dbReference>
<evidence type="ECO:0000256" key="1">
    <source>
        <dbReference type="ARBA" id="ARBA00004251"/>
    </source>
</evidence>
<comment type="caution">
    <text evidence="23">The sequence shown here is derived from an EMBL/GenBank/DDBJ whole genome shotgun (WGS) entry which is preliminary data.</text>
</comment>
<dbReference type="InterPro" id="IPR017441">
    <property type="entry name" value="Protein_kinase_ATP_BS"/>
</dbReference>
<feature type="binding site" evidence="20">
    <location>
        <position position="400"/>
    </location>
    <ligand>
        <name>ATP</name>
        <dbReference type="ChEBI" id="CHEBI:30616"/>
    </ligand>
</feature>
<dbReference type="InterPro" id="IPR013320">
    <property type="entry name" value="ConA-like_dom_sf"/>
</dbReference>
<comment type="similarity">
    <text evidence="3">In the C-terminal section; belongs to the protein kinase superfamily. Ser/Thr protein kinase family.</text>
</comment>
<organism evidence="23 24">
    <name type="scientific">Thlaspi arvense</name>
    <name type="common">Field penny-cress</name>
    <dbReference type="NCBI Taxonomy" id="13288"/>
    <lineage>
        <taxon>Eukaryota</taxon>
        <taxon>Viridiplantae</taxon>
        <taxon>Streptophyta</taxon>
        <taxon>Embryophyta</taxon>
        <taxon>Tracheophyta</taxon>
        <taxon>Spermatophyta</taxon>
        <taxon>Magnoliopsida</taxon>
        <taxon>eudicotyledons</taxon>
        <taxon>Gunneridae</taxon>
        <taxon>Pentapetalae</taxon>
        <taxon>rosids</taxon>
        <taxon>malvids</taxon>
        <taxon>Brassicales</taxon>
        <taxon>Brassicaceae</taxon>
        <taxon>Thlaspideae</taxon>
        <taxon>Thlaspi</taxon>
    </lineage>
</organism>
<dbReference type="InterPro" id="IPR000719">
    <property type="entry name" value="Prot_kinase_dom"/>
</dbReference>
<comment type="subcellular location">
    <subcellularLocation>
        <location evidence="1">Cell membrane</location>
        <topology evidence="1">Single-pass type I membrane protein</topology>
    </subcellularLocation>
</comment>
<keyword evidence="9" id="KW-0732">Signal</keyword>
<dbReference type="AlphaFoldDB" id="A0AAU9RJX0"/>
<dbReference type="SUPFAM" id="SSF56112">
    <property type="entry name" value="Protein kinase-like (PK-like)"/>
    <property type="match status" value="1"/>
</dbReference>
<evidence type="ECO:0000256" key="11">
    <source>
        <dbReference type="ARBA" id="ARBA00022741"/>
    </source>
</evidence>
<sequence>MLLFFQYLQHSTLPLLQLFQAMENHRRTPFLLSFFYIILSLQSTFAVEFLFNGFDPSNVSLYGNATIESRVLTLTNLTSFSIGRAMYPSRIPTKDSSLSPTLPFSTSFIFSMSPFKGFPIGHGMVFFFASSPGIDLHRVRPAQYFGLLNYTNNGDPNNHVFGIEFDVFNDPAFDDISDNHVGIDVNSLKSTMSQEAGYYTDEKFFKKLKLNSGKNYQVWIDYANHLVTVTLAPVGLKRPTRPLLSCPLDLSRVLKEEMYVGFTASTGKLLQSNRILAWSFSNSNFSLSEALVTAGLPSFEPPKVYFFESRGFIVGSIVGVVSVLVTFLITYLAVMKRKRRMARAREEMEEWELQYWPHRISFQEIEAATKGFSEENVIGIGGNGKVYKGVLAGGEEVAVKRILHVNSDGIKEFLAEITSLGRLKHKSLVCMKGWCKKEKGSLILVYDYMENGSLDRRIFDCEDSKMLSCGDRIRVLTDVALGIFYLHEGWEAKVIHRDIKASNILLDKEMNGRLGDFGLARVYGPREVASTTKVVGTVGYLAPEVIKSGRVSTQTDVFGFGILVLEVMCGRRPIEEGKPHLVRWVWELMEQGKIVYALDERLRATGGFDEEQVEIILQLGLLCAHREAHARPTMRHVLTVLEGKKETVDERESEDMGIHLLEKMKRRETWCNKSAGSGSYLTFEQFRLSFPYSISSAYCTNSTMEAR</sequence>
<dbReference type="SMART" id="SM00220">
    <property type="entry name" value="S_TKc"/>
    <property type="match status" value="1"/>
</dbReference>
<proteinExistence type="inferred from homology"/>
<dbReference type="Gene3D" id="3.30.200.20">
    <property type="entry name" value="Phosphorylase Kinase, domain 1"/>
    <property type="match status" value="1"/>
</dbReference>
<evidence type="ECO:0000256" key="4">
    <source>
        <dbReference type="ARBA" id="ARBA00012513"/>
    </source>
</evidence>
<dbReference type="FunFam" id="2.60.120.200:FF:000086">
    <property type="entry name" value="L-type lectin-domain containing receptor kinase S.4"/>
    <property type="match status" value="1"/>
</dbReference>
<dbReference type="GO" id="GO:0002229">
    <property type="term" value="P:defense response to oomycetes"/>
    <property type="evidence" value="ECO:0007669"/>
    <property type="project" value="UniProtKB-ARBA"/>
</dbReference>
<evidence type="ECO:0000256" key="19">
    <source>
        <dbReference type="ARBA" id="ARBA00048679"/>
    </source>
</evidence>
<comment type="similarity">
    <text evidence="2">In the N-terminal section; belongs to the leguminous lectin family.</text>
</comment>